<proteinExistence type="predicted"/>
<evidence type="ECO:0000313" key="2">
    <source>
        <dbReference type="EMBL" id="KER23774.1"/>
    </source>
</evidence>
<organism evidence="2 3">
    <name type="scientific">Opisthorchis viverrini</name>
    <name type="common">Southeast Asian liver fluke</name>
    <dbReference type="NCBI Taxonomy" id="6198"/>
    <lineage>
        <taxon>Eukaryota</taxon>
        <taxon>Metazoa</taxon>
        <taxon>Spiralia</taxon>
        <taxon>Lophotrochozoa</taxon>
        <taxon>Platyhelminthes</taxon>
        <taxon>Trematoda</taxon>
        <taxon>Digenea</taxon>
        <taxon>Opisthorchiida</taxon>
        <taxon>Opisthorchiata</taxon>
        <taxon>Opisthorchiidae</taxon>
        <taxon>Opisthorchis</taxon>
    </lineage>
</organism>
<dbReference type="RefSeq" id="XP_009172489.1">
    <property type="nucleotide sequence ID" value="XM_009174225.1"/>
</dbReference>
<dbReference type="GeneID" id="20322605"/>
<dbReference type="Proteomes" id="UP000054324">
    <property type="component" value="Unassembled WGS sequence"/>
</dbReference>
<name>A0A075A8H5_OPIVI</name>
<dbReference type="EMBL" id="KL596836">
    <property type="protein sequence ID" value="KER23774.1"/>
    <property type="molecule type" value="Genomic_DNA"/>
</dbReference>
<sequence length="232" mass="25918">MWLEEGPALLVERLEANGRNSLLKATFLRPVENSKFRNIKSLSLTPGSSSFGIYRRWSRLASLEVSLDELKVQEYQTGPTGLFAFKAIINLDGEKLCKVLQNESWQDIPSWSSRLRKCRLSQHHPRNADKLSRGKDSGAHQSLQPLLRLADKLYPSCGSQTALLVRLEQYSALSQPPVCLTGKHALGESSSSGFDKTIDQTASHSSDSKDYRARFQQAVDHIVSPLESSFDN</sequence>
<gene>
    <name evidence="2" type="ORF">T265_08426</name>
</gene>
<protein>
    <submittedName>
        <fullName evidence="2">Uncharacterized protein</fullName>
    </submittedName>
</protein>
<dbReference type="KEGG" id="ovi:T265_08426"/>
<evidence type="ECO:0000313" key="3">
    <source>
        <dbReference type="Proteomes" id="UP000054324"/>
    </source>
</evidence>
<keyword evidence="3" id="KW-1185">Reference proteome</keyword>
<evidence type="ECO:0000256" key="1">
    <source>
        <dbReference type="SAM" id="MobiDB-lite"/>
    </source>
</evidence>
<reference evidence="2 3" key="1">
    <citation type="submission" date="2013-11" db="EMBL/GenBank/DDBJ databases">
        <title>Opisthorchis viverrini - life in the bile duct.</title>
        <authorList>
            <person name="Young N.D."/>
            <person name="Nagarajan N."/>
            <person name="Lin S.J."/>
            <person name="Korhonen P.K."/>
            <person name="Jex A.R."/>
            <person name="Hall R.S."/>
            <person name="Safavi-Hemami H."/>
            <person name="Kaewkong W."/>
            <person name="Bertrand D."/>
            <person name="Gao S."/>
            <person name="Seet Q."/>
            <person name="Wongkham S."/>
            <person name="Teh B.T."/>
            <person name="Wongkham C."/>
            <person name="Intapan P.M."/>
            <person name="Maleewong W."/>
            <person name="Yang X."/>
            <person name="Hu M."/>
            <person name="Wang Z."/>
            <person name="Hofmann A."/>
            <person name="Sternberg P.W."/>
            <person name="Tan P."/>
            <person name="Wang J."/>
            <person name="Gasser R.B."/>
        </authorList>
    </citation>
    <scope>NUCLEOTIDE SEQUENCE [LARGE SCALE GENOMIC DNA]</scope>
</reference>
<dbReference type="AlphaFoldDB" id="A0A075A8H5"/>
<feature type="compositionally biased region" description="Polar residues" evidence="1">
    <location>
        <begin position="189"/>
        <end position="205"/>
    </location>
</feature>
<accession>A0A075A8H5</accession>
<feature type="region of interest" description="Disordered" evidence="1">
    <location>
        <begin position="189"/>
        <end position="211"/>
    </location>
</feature>
<dbReference type="CTD" id="20322605"/>